<accession>A0ACB5R7N0</accession>
<gene>
    <name evidence="1" type="ORF">rsdtw13_04300</name>
</gene>
<keyword evidence="2" id="KW-1185">Reference proteome</keyword>
<dbReference type="Proteomes" id="UP001058074">
    <property type="component" value="Unassembled WGS sequence"/>
</dbReference>
<evidence type="ECO:0000313" key="1">
    <source>
        <dbReference type="EMBL" id="GKX65172.1"/>
    </source>
</evidence>
<organism evidence="1 2">
    <name type="scientific">Inconstantimicrobium mannanitabidum</name>
    <dbReference type="NCBI Taxonomy" id="1604901"/>
    <lineage>
        <taxon>Bacteria</taxon>
        <taxon>Bacillati</taxon>
        <taxon>Bacillota</taxon>
        <taxon>Clostridia</taxon>
        <taxon>Eubacteriales</taxon>
        <taxon>Clostridiaceae</taxon>
        <taxon>Inconstantimicrobium</taxon>
    </lineage>
</organism>
<reference evidence="1" key="1">
    <citation type="journal article" date="2025" name="Int. J. Syst. Evol. Microbiol.">
        <title>Inconstantimicrobium mannanitabidum sp. nov., a novel member of the family Clostridiaceae isolated from anoxic soil under the treatment of reductive soil disinfestation.</title>
        <authorList>
            <person name="Ueki A."/>
            <person name="Tonouchi A."/>
            <person name="Honma S."/>
            <person name="Kaku N."/>
            <person name="Ueki K."/>
        </authorList>
    </citation>
    <scope>NUCLEOTIDE SEQUENCE</scope>
    <source>
        <strain evidence="1">TW13</strain>
    </source>
</reference>
<sequence>MPGIQYHTWIVNMISSAEAKRIEQGKIEERKNITRNLLDVLDTN</sequence>
<evidence type="ECO:0000313" key="2">
    <source>
        <dbReference type="Proteomes" id="UP001058074"/>
    </source>
</evidence>
<comment type="caution">
    <text evidence="1">The sequence shown here is derived from an EMBL/GenBank/DDBJ whole genome shotgun (WGS) entry which is preliminary data.</text>
</comment>
<proteinExistence type="predicted"/>
<name>A0ACB5R7N0_9CLOT</name>
<protein>
    <submittedName>
        <fullName evidence="1">Uncharacterized protein</fullName>
    </submittedName>
</protein>
<dbReference type="EMBL" id="BROD01000001">
    <property type="protein sequence ID" value="GKX65172.1"/>
    <property type="molecule type" value="Genomic_DNA"/>
</dbReference>